<keyword evidence="8" id="KW-1185">Reference proteome</keyword>
<feature type="transmembrane region" description="Helical" evidence="5">
    <location>
        <begin position="119"/>
        <end position="140"/>
    </location>
</feature>
<reference evidence="7 8" key="1">
    <citation type="submission" date="2023-04" db="EMBL/GenBank/DDBJ databases">
        <title>Genome of Basidiobolus ranarum AG-B5.</title>
        <authorList>
            <person name="Stajich J.E."/>
            <person name="Carter-House D."/>
            <person name="Gryganskyi A."/>
        </authorList>
    </citation>
    <scope>NUCLEOTIDE SEQUENCE [LARGE SCALE GENOMIC DNA]</scope>
    <source>
        <strain evidence="7 8">AG-B5</strain>
    </source>
</reference>
<organism evidence="7 8">
    <name type="scientific">Basidiobolus ranarum</name>
    <dbReference type="NCBI Taxonomy" id="34480"/>
    <lineage>
        <taxon>Eukaryota</taxon>
        <taxon>Fungi</taxon>
        <taxon>Fungi incertae sedis</taxon>
        <taxon>Zoopagomycota</taxon>
        <taxon>Entomophthoromycotina</taxon>
        <taxon>Basidiobolomycetes</taxon>
        <taxon>Basidiobolales</taxon>
        <taxon>Basidiobolaceae</taxon>
        <taxon>Basidiobolus</taxon>
    </lineage>
</organism>
<keyword evidence="2 5" id="KW-0812">Transmembrane</keyword>
<dbReference type="Pfam" id="PF02656">
    <property type="entry name" value="DUF202"/>
    <property type="match status" value="1"/>
</dbReference>
<protein>
    <submittedName>
        <fullName evidence="7">GTPase regulator Nrf1</fullName>
    </submittedName>
</protein>
<dbReference type="EMBL" id="JASJQH010006883">
    <property type="protein sequence ID" value="KAK9729288.1"/>
    <property type="molecule type" value="Genomic_DNA"/>
</dbReference>
<evidence type="ECO:0000256" key="5">
    <source>
        <dbReference type="SAM" id="Phobius"/>
    </source>
</evidence>
<dbReference type="Proteomes" id="UP001479436">
    <property type="component" value="Unassembled WGS sequence"/>
</dbReference>
<dbReference type="InterPro" id="IPR003807">
    <property type="entry name" value="DUF202"/>
</dbReference>
<evidence type="ECO:0000313" key="7">
    <source>
        <dbReference type="EMBL" id="KAK9729288.1"/>
    </source>
</evidence>
<evidence type="ECO:0000313" key="8">
    <source>
        <dbReference type="Proteomes" id="UP001479436"/>
    </source>
</evidence>
<feature type="transmembrane region" description="Helical" evidence="5">
    <location>
        <begin position="78"/>
        <end position="98"/>
    </location>
</feature>
<dbReference type="PANTHER" id="PTHR46140:SF1">
    <property type="entry name" value="VACUOLAR TRANSPORTER CHAPERONE COMPLEX SUBUNIT 4-RELATED"/>
    <property type="match status" value="1"/>
</dbReference>
<keyword evidence="4 5" id="KW-0472">Membrane</keyword>
<name>A0ABR2WB80_9FUNG</name>
<gene>
    <name evidence="7" type="primary">nrf1</name>
    <name evidence="7" type="ORF">K7432_000436</name>
</gene>
<proteinExistence type="predicted"/>
<evidence type="ECO:0000256" key="2">
    <source>
        <dbReference type="ARBA" id="ARBA00022692"/>
    </source>
</evidence>
<dbReference type="InterPro" id="IPR051572">
    <property type="entry name" value="VTC_Complex_Subunit"/>
</dbReference>
<keyword evidence="3 5" id="KW-1133">Transmembrane helix</keyword>
<feature type="transmembrane region" description="Helical" evidence="5">
    <location>
        <begin position="51"/>
        <end position="72"/>
    </location>
</feature>
<comment type="caution">
    <text evidence="7">The sequence shown here is derived from an EMBL/GenBank/DDBJ whole genome shotgun (WGS) entry which is preliminary data.</text>
</comment>
<accession>A0ABR2WB80</accession>
<evidence type="ECO:0000256" key="3">
    <source>
        <dbReference type="ARBA" id="ARBA00022989"/>
    </source>
</evidence>
<comment type="subcellular location">
    <subcellularLocation>
        <location evidence="1">Endomembrane system</location>
        <topology evidence="1">Multi-pass membrane protein</topology>
    </subcellularLocation>
</comment>
<sequence>MSIVRERSIAPTMNDILDAYREPANLTKEPNAFEGPNKVQPKSYFANERTFLRWMNLSIILGAVAIGLLNFGDSVSTVSALFLSIISVGIMLYGLYLFRWRAGKISRKEIGTYDDDNALRALTIIVFVAIGLTFAFRMIYGI</sequence>
<evidence type="ECO:0000256" key="4">
    <source>
        <dbReference type="ARBA" id="ARBA00023136"/>
    </source>
</evidence>
<dbReference type="PANTHER" id="PTHR46140">
    <property type="entry name" value="VACUOLAR TRANSPORTER CHAPERONE 1-RELATED"/>
    <property type="match status" value="1"/>
</dbReference>
<evidence type="ECO:0000256" key="1">
    <source>
        <dbReference type="ARBA" id="ARBA00004127"/>
    </source>
</evidence>
<feature type="domain" description="DUF202" evidence="6">
    <location>
        <begin position="42"/>
        <end position="102"/>
    </location>
</feature>
<evidence type="ECO:0000259" key="6">
    <source>
        <dbReference type="Pfam" id="PF02656"/>
    </source>
</evidence>